<dbReference type="RefSeq" id="WP_149108384.1">
    <property type="nucleotide sequence ID" value="NZ_CP042425.1"/>
</dbReference>
<evidence type="ECO:0000313" key="2">
    <source>
        <dbReference type="EMBL" id="QEL13409.1"/>
    </source>
</evidence>
<dbReference type="Gene3D" id="2.40.110.10">
    <property type="entry name" value="Butyryl-CoA Dehydrogenase, subunit A, domain 2"/>
    <property type="match status" value="1"/>
</dbReference>
<accession>A0A5C1A2Q8</accession>
<dbReference type="PIRSF" id="PIRSF016578">
    <property type="entry name" value="HsaA"/>
    <property type="match status" value="1"/>
</dbReference>
<sequence length="344" mass="35916">MNPLPLELQNQLTSGADAADRLPDWPPALEALRRAGLLAGPVAAEFGGRAFGPIELLHAAEDVAAHCLTTAFILSQRDAAIRQLAKGPPHLRERYLPGLASGDLFLTIGLSQLTTSRLHRGPALRATPTPGGYRLDGEAPWVTGADRADAVVVGATLPDDRQLLVVLPTDRPGVVVDSPMVLACLVGSRTSVVRCAGVEIEDSLVLAGPADRVLGAVGGGGLETSNLALGLSAAAVAFLEGEAKSRAELVPVAARLRSAADTARERLHALATTPDPDAVLRVRVDCTRLALRSTQLALLAAKGAGFVVPHPAQRWARQAHFFLVWSCPRPVAEGVLEDLLPAGG</sequence>
<organism evidence="2 3">
    <name type="scientific">Limnoglobus roseus</name>
    <dbReference type="NCBI Taxonomy" id="2598579"/>
    <lineage>
        <taxon>Bacteria</taxon>
        <taxon>Pseudomonadati</taxon>
        <taxon>Planctomycetota</taxon>
        <taxon>Planctomycetia</taxon>
        <taxon>Gemmatales</taxon>
        <taxon>Gemmataceae</taxon>
        <taxon>Limnoglobus</taxon>
    </lineage>
</organism>
<dbReference type="Pfam" id="PF02771">
    <property type="entry name" value="Acyl-CoA_dh_N"/>
    <property type="match status" value="1"/>
</dbReference>
<dbReference type="KEGG" id="lrs:PX52LOC_00264"/>
<evidence type="ECO:0000313" key="3">
    <source>
        <dbReference type="Proteomes" id="UP000324974"/>
    </source>
</evidence>
<dbReference type="InterPro" id="IPR037069">
    <property type="entry name" value="AcylCoA_DH/ox_N_sf"/>
</dbReference>
<dbReference type="GO" id="GO:0050660">
    <property type="term" value="F:flavin adenine dinucleotide binding"/>
    <property type="evidence" value="ECO:0007669"/>
    <property type="project" value="InterPro"/>
</dbReference>
<evidence type="ECO:0000259" key="1">
    <source>
        <dbReference type="Pfam" id="PF02771"/>
    </source>
</evidence>
<keyword evidence="3" id="KW-1185">Reference proteome</keyword>
<proteinExistence type="predicted"/>
<dbReference type="SUPFAM" id="SSF56645">
    <property type="entry name" value="Acyl-CoA dehydrogenase NM domain-like"/>
    <property type="match status" value="1"/>
</dbReference>
<dbReference type="OrthoDB" id="248779at2"/>
<name>A0A5C1A2Q8_9BACT</name>
<dbReference type="Gene3D" id="1.10.540.10">
    <property type="entry name" value="Acyl-CoA dehydrogenase/oxidase, N-terminal domain"/>
    <property type="match status" value="1"/>
</dbReference>
<dbReference type="InterPro" id="IPR046373">
    <property type="entry name" value="Acyl-CoA_Oxase/DH_mid-dom_sf"/>
</dbReference>
<reference evidence="3" key="1">
    <citation type="submission" date="2019-08" db="EMBL/GenBank/DDBJ databases">
        <title>Limnoglobus roseus gen. nov., sp. nov., a novel freshwater planctomycete with a giant genome from the family Gemmataceae.</title>
        <authorList>
            <person name="Kulichevskaya I.S."/>
            <person name="Naumoff D.G."/>
            <person name="Miroshnikov K."/>
            <person name="Ivanova A."/>
            <person name="Philippov D.A."/>
            <person name="Hakobyan A."/>
            <person name="Rijpstra I.C."/>
            <person name="Sinninghe Damste J.S."/>
            <person name="Liesack W."/>
            <person name="Dedysh S.N."/>
        </authorList>
    </citation>
    <scope>NUCLEOTIDE SEQUENCE [LARGE SCALE GENOMIC DNA]</scope>
    <source>
        <strain evidence="3">PX52</strain>
    </source>
</reference>
<dbReference type="Proteomes" id="UP000324974">
    <property type="component" value="Chromosome"/>
</dbReference>
<dbReference type="PANTHER" id="PTHR43884:SF12">
    <property type="entry name" value="ISOVALERYL-COA DEHYDROGENASE, MITOCHONDRIAL-RELATED"/>
    <property type="match status" value="1"/>
</dbReference>
<feature type="domain" description="Acyl-CoA dehydrogenase/oxidase N-terminal" evidence="1">
    <location>
        <begin position="16"/>
        <end position="103"/>
    </location>
</feature>
<dbReference type="InterPro" id="IPR009100">
    <property type="entry name" value="AcylCoA_DH/oxidase_NM_dom_sf"/>
</dbReference>
<dbReference type="PANTHER" id="PTHR43884">
    <property type="entry name" value="ACYL-COA DEHYDROGENASE"/>
    <property type="match status" value="1"/>
</dbReference>
<dbReference type="GO" id="GO:0003995">
    <property type="term" value="F:acyl-CoA dehydrogenase activity"/>
    <property type="evidence" value="ECO:0007669"/>
    <property type="project" value="TreeGrafter"/>
</dbReference>
<protein>
    <submittedName>
        <fullName evidence="2">Acyl-CoA dehydrogenase</fullName>
    </submittedName>
</protein>
<dbReference type="AlphaFoldDB" id="A0A5C1A2Q8"/>
<dbReference type="InterPro" id="IPR013786">
    <property type="entry name" value="AcylCoA_DH/ox_N"/>
</dbReference>
<gene>
    <name evidence="2" type="ORF">PX52LOC_00264</name>
</gene>
<dbReference type="EMBL" id="CP042425">
    <property type="protein sequence ID" value="QEL13409.1"/>
    <property type="molecule type" value="Genomic_DNA"/>
</dbReference>